<dbReference type="CDD" id="cd00198">
    <property type="entry name" value="vWFA"/>
    <property type="match status" value="1"/>
</dbReference>
<accession>A0A317F9G6</accession>
<dbReference type="Pfam" id="PF06707">
    <property type="entry name" value="DUF1194"/>
    <property type="match status" value="1"/>
</dbReference>
<protein>
    <recommendedName>
        <fullName evidence="2">VWFA domain-containing protein</fullName>
    </recommendedName>
</protein>
<dbReference type="EMBL" id="QGNA01000005">
    <property type="protein sequence ID" value="PWS35132.1"/>
    <property type="molecule type" value="Genomic_DNA"/>
</dbReference>
<feature type="region of interest" description="Disordered" evidence="1">
    <location>
        <begin position="230"/>
        <end position="253"/>
    </location>
</feature>
<dbReference type="Gene3D" id="3.40.50.410">
    <property type="entry name" value="von Willebrand factor, type A domain"/>
    <property type="match status" value="1"/>
</dbReference>
<dbReference type="Proteomes" id="UP000245765">
    <property type="component" value="Unassembled WGS sequence"/>
</dbReference>
<sequence length="253" mass="27091">MASPDCLAAIVLLLDTSASVSDRLYVAQRDGTASAFETSQVTRAIEEQGAVAAMVMEFAFVALVRLEWTLLRDRADATRFAARFRALQRSDRTGNTAVGHAVASAMRELSFAPCAPQARLIDISTDGIETTPRLPAAKAREAALAEDVTINAILFPPPRGDMTEAEAAAGLAEAEAWLRSHVATGFVRVATEEEGFALAFQRKAVTELTAIRRREARGVDAGQAYATSPRLPRLGSFAPGRLSPRPVVSTPPR</sequence>
<evidence type="ECO:0000256" key="1">
    <source>
        <dbReference type="SAM" id="MobiDB-lite"/>
    </source>
</evidence>
<name>A0A317F9G6_9PROT</name>
<evidence type="ECO:0000313" key="3">
    <source>
        <dbReference type="EMBL" id="PWS35132.1"/>
    </source>
</evidence>
<dbReference type="InterPro" id="IPR002035">
    <property type="entry name" value="VWF_A"/>
</dbReference>
<comment type="caution">
    <text evidence="3">The sequence shown here is derived from an EMBL/GenBank/DDBJ whole genome shotgun (WGS) entry which is preliminary data.</text>
</comment>
<keyword evidence="4" id="KW-1185">Reference proteome</keyword>
<dbReference type="PROSITE" id="PS50234">
    <property type="entry name" value="VWFA"/>
    <property type="match status" value="1"/>
</dbReference>
<organism evidence="3 4">
    <name type="scientific">Falsiroseomonas bella</name>
    <dbReference type="NCBI Taxonomy" id="2184016"/>
    <lineage>
        <taxon>Bacteria</taxon>
        <taxon>Pseudomonadati</taxon>
        <taxon>Pseudomonadota</taxon>
        <taxon>Alphaproteobacteria</taxon>
        <taxon>Acetobacterales</taxon>
        <taxon>Roseomonadaceae</taxon>
        <taxon>Falsiroseomonas</taxon>
    </lineage>
</organism>
<evidence type="ECO:0000313" key="4">
    <source>
        <dbReference type="Proteomes" id="UP000245765"/>
    </source>
</evidence>
<dbReference type="RefSeq" id="WP_109872777.1">
    <property type="nucleotide sequence ID" value="NZ_QGNA01000005.1"/>
</dbReference>
<evidence type="ECO:0000259" key="2">
    <source>
        <dbReference type="PROSITE" id="PS50234"/>
    </source>
</evidence>
<dbReference type="InterPro" id="IPR010607">
    <property type="entry name" value="DUF1194"/>
</dbReference>
<gene>
    <name evidence="3" type="ORF">DFH01_22730</name>
</gene>
<feature type="domain" description="VWFA" evidence="2">
    <location>
        <begin position="9"/>
        <end position="153"/>
    </location>
</feature>
<dbReference type="AlphaFoldDB" id="A0A317F9G6"/>
<proteinExistence type="predicted"/>
<dbReference type="SUPFAM" id="SSF53300">
    <property type="entry name" value="vWA-like"/>
    <property type="match status" value="1"/>
</dbReference>
<reference evidence="4" key="1">
    <citation type="submission" date="2018-05" db="EMBL/GenBank/DDBJ databases">
        <authorList>
            <person name="Du Z."/>
            <person name="Wang X."/>
        </authorList>
    </citation>
    <scope>NUCLEOTIDE SEQUENCE [LARGE SCALE GENOMIC DNA]</scope>
    <source>
        <strain evidence="4">CQN31</strain>
    </source>
</reference>
<dbReference type="InterPro" id="IPR036465">
    <property type="entry name" value="vWFA_dom_sf"/>
</dbReference>